<dbReference type="GO" id="GO:0035861">
    <property type="term" value="C:site of double-strand break"/>
    <property type="evidence" value="ECO:0007669"/>
    <property type="project" value="TreeGrafter"/>
</dbReference>
<proteinExistence type="inferred from homology"/>
<comment type="caution">
    <text evidence="15">The sequence shown here is derived from an EMBL/GenBank/DDBJ whole genome shotgun (WGS) entry which is preliminary data.</text>
</comment>
<evidence type="ECO:0000256" key="12">
    <source>
        <dbReference type="SAM" id="Coils"/>
    </source>
</evidence>
<dbReference type="AlphaFoldDB" id="A0A9P5YHG7"/>
<evidence type="ECO:0000259" key="14">
    <source>
        <dbReference type="Pfam" id="PF02463"/>
    </source>
</evidence>
<keyword evidence="8 12" id="KW-0175">Coiled coil</keyword>
<dbReference type="GO" id="GO:0003684">
    <property type="term" value="F:damaged DNA binding"/>
    <property type="evidence" value="ECO:0007669"/>
    <property type="project" value="TreeGrafter"/>
</dbReference>
<gene>
    <name evidence="15" type="ORF">BDZ94DRAFT_1209048</name>
</gene>
<evidence type="ECO:0000256" key="9">
    <source>
        <dbReference type="ARBA" id="ARBA00023172"/>
    </source>
</evidence>
<dbReference type="PANTHER" id="PTHR19306">
    <property type="entry name" value="STRUCTURAL MAINTENANCE OF CHROMOSOMES 5,6 SMC5, SMC6"/>
    <property type="match status" value="1"/>
</dbReference>
<dbReference type="Proteomes" id="UP000807353">
    <property type="component" value="Unassembled WGS sequence"/>
</dbReference>
<keyword evidence="4" id="KW-0158">Chromosome</keyword>
<sequence length="1147" mass="129902">MPKRRSGSESEDDSQSLNSSQRSKRAKTESSGEEEDLVLPKPETKSAGRRRARQRDEDDEEEEEEANPDAGANGEGEGDEAADQHFERRHREKILADLEEKRKIQGGIAEHGIIEAIEMHQFMCHKYLTFNFGPQINFIIGHNGSGKSAVLSAITVALGGKATSTGRGSGLKSFIREGQSVSEVTITLKNQGEEAYKPEEYGKSIVVTRRFTKEGSSSWKIKSKDGRVISTKKDELSAICDHMNIQVDNPMNVLTQDAARQFLSASHPSDKYKFFLRGTQLSQLSDEYDTCLENITQTFKILAQKKEAIPDLRLTFRDATVRFEEAAKAREQKRKVDELKKELAWAHVRGKEEDMTKKIEEAAKMSRRLPKIQASIDEATAKFDAATEEVTRYEAELNELGDIEDLNEQKNTLQAEIRHNKTLLSDFNADLKRMDTSLKATNQQIENLENQINAENLRMAAHSQAKHEETQRKIGEAREAVVAAESAMENLRTQRQEQVTKNEALKQEGMSADKERVRLQENIQSCQSMIDRSIESEKNSLIPYGRNIKEVLERIRTMNWVGDTPLGPLGIHVKAKDPKTWGDLLRSQLGAYLTAFAVTDARDRKELKTLLEKSGNPNNLIIIYEKDMFDYSQGEPPAHILTVLRALEISDPYVLRILINQARIERQVLSPLRKDGENSLKTLRGGGSAWTLDGFLVRVFAEGGASSNPLNLRKANDATSLLLTGRDAASEIRHYREEIKVHEAAYSAANQNVSAMKARFQEGRRALDALNSQENRLHDAYRKAKHALSVIQTEANEEMPTGIAGFQAAKEEAEAEKASTIAQFEDAMKQKREIDEKQKVLLTKMNKLKAQNDEYSQCRSAIVSKIEDAAEKRVKAQNEKKHYDTKFAEEEKKVKAAEAVAEVIQIEFTDWTAKAEEYCERVENPRKADEVDRHLKSVQKALEEREKRHGATVEQMTIEVNKAKKRLETAERDFKQMSKLNKALKASLIVRLQKWQEFRRHIALRCKLVFGFHLSQRGYYGKVLFNHDLGTLALKVQTDDQIATQGSRDKDPRSLSGGEKSFSTICLLLSLWESIGCPLRCLDEFDVFMDAVNRRISMKMMIDTANSSDKKQYILITPQDMNNVHLGQTVRVNRMTDPERGQAVLNF</sequence>
<evidence type="ECO:0000256" key="3">
    <source>
        <dbReference type="ARBA" id="ARBA00006793"/>
    </source>
</evidence>
<evidence type="ECO:0000256" key="8">
    <source>
        <dbReference type="ARBA" id="ARBA00023054"/>
    </source>
</evidence>
<dbReference type="SUPFAM" id="SSF52540">
    <property type="entry name" value="P-loop containing nucleoside triphosphate hydrolases"/>
    <property type="match status" value="1"/>
</dbReference>
<comment type="similarity">
    <text evidence="3">Belongs to the SMC family. SMC6 subfamily.</text>
</comment>
<dbReference type="GO" id="GO:0030915">
    <property type="term" value="C:Smc5-Smc6 complex"/>
    <property type="evidence" value="ECO:0007669"/>
    <property type="project" value="TreeGrafter"/>
</dbReference>
<keyword evidence="5" id="KW-0547">Nucleotide-binding</keyword>
<feature type="compositionally biased region" description="Acidic residues" evidence="13">
    <location>
        <begin position="57"/>
        <end position="67"/>
    </location>
</feature>
<evidence type="ECO:0000256" key="10">
    <source>
        <dbReference type="ARBA" id="ARBA00023204"/>
    </source>
</evidence>
<dbReference type="GO" id="GO:0005524">
    <property type="term" value="F:ATP binding"/>
    <property type="evidence" value="ECO:0007669"/>
    <property type="project" value="UniProtKB-KW"/>
</dbReference>
<evidence type="ECO:0000256" key="2">
    <source>
        <dbReference type="ARBA" id="ARBA00004286"/>
    </source>
</evidence>
<evidence type="ECO:0000256" key="13">
    <source>
        <dbReference type="SAM" id="MobiDB-lite"/>
    </source>
</evidence>
<evidence type="ECO:0000313" key="15">
    <source>
        <dbReference type="EMBL" id="KAF9468720.1"/>
    </source>
</evidence>
<reference evidence="15" key="1">
    <citation type="submission" date="2020-11" db="EMBL/GenBank/DDBJ databases">
        <authorList>
            <consortium name="DOE Joint Genome Institute"/>
            <person name="Ahrendt S."/>
            <person name="Riley R."/>
            <person name="Andreopoulos W."/>
            <person name="Labutti K."/>
            <person name="Pangilinan J."/>
            <person name="Ruiz-Duenas F.J."/>
            <person name="Barrasa J.M."/>
            <person name="Sanchez-Garcia M."/>
            <person name="Camarero S."/>
            <person name="Miyauchi S."/>
            <person name="Serrano A."/>
            <person name="Linde D."/>
            <person name="Babiker R."/>
            <person name="Drula E."/>
            <person name="Ayuso-Fernandez I."/>
            <person name="Pacheco R."/>
            <person name="Padilla G."/>
            <person name="Ferreira P."/>
            <person name="Barriuso J."/>
            <person name="Kellner H."/>
            <person name="Castanera R."/>
            <person name="Alfaro M."/>
            <person name="Ramirez L."/>
            <person name="Pisabarro A.G."/>
            <person name="Kuo A."/>
            <person name="Tritt A."/>
            <person name="Lipzen A."/>
            <person name="He G."/>
            <person name="Yan M."/>
            <person name="Ng V."/>
            <person name="Cullen D."/>
            <person name="Martin F."/>
            <person name="Rosso M.-N."/>
            <person name="Henrissat B."/>
            <person name="Hibbett D."/>
            <person name="Martinez A.T."/>
            <person name="Grigoriev I.V."/>
        </authorList>
    </citation>
    <scope>NUCLEOTIDE SEQUENCE</scope>
    <source>
        <strain evidence="15">CBS 247.69</strain>
    </source>
</reference>
<protein>
    <recommendedName>
        <fullName evidence="14">RecF/RecN/SMC N-terminal domain-containing protein</fullName>
    </recommendedName>
</protein>
<keyword evidence="10" id="KW-0234">DNA repair</keyword>
<feature type="region of interest" description="Disordered" evidence="13">
    <location>
        <begin position="1"/>
        <end position="84"/>
    </location>
</feature>
<dbReference type="InterPro" id="IPR003395">
    <property type="entry name" value="RecF/RecN/SMC_N"/>
</dbReference>
<dbReference type="OrthoDB" id="10072614at2759"/>
<evidence type="ECO:0000256" key="7">
    <source>
        <dbReference type="ARBA" id="ARBA00022840"/>
    </source>
</evidence>
<dbReference type="Pfam" id="PF02463">
    <property type="entry name" value="SMC_N"/>
    <property type="match status" value="1"/>
</dbReference>
<comment type="subcellular location">
    <subcellularLocation>
        <location evidence="2">Chromosome</location>
    </subcellularLocation>
    <subcellularLocation>
        <location evidence="1">Nucleus</location>
    </subcellularLocation>
</comment>
<keyword evidence="9" id="KW-0233">DNA recombination</keyword>
<dbReference type="EMBL" id="MU150232">
    <property type="protein sequence ID" value="KAF9468720.1"/>
    <property type="molecule type" value="Genomic_DNA"/>
</dbReference>
<evidence type="ECO:0000256" key="4">
    <source>
        <dbReference type="ARBA" id="ARBA00022454"/>
    </source>
</evidence>
<keyword evidence="11" id="KW-0539">Nucleus</keyword>
<name>A0A9P5YHG7_9AGAR</name>
<dbReference type="PANTHER" id="PTHR19306:SF6">
    <property type="entry name" value="STRUCTURAL MAINTENANCE OF CHROMOSOMES PROTEIN 6"/>
    <property type="match status" value="1"/>
</dbReference>
<dbReference type="GO" id="GO:0000724">
    <property type="term" value="P:double-strand break repair via homologous recombination"/>
    <property type="evidence" value="ECO:0007669"/>
    <property type="project" value="TreeGrafter"/>
</dbReference>
<feature type="coiled-coil region" evidence="12">
    <location>
        <begin position="866"/>
        <end position="987"/>
    </location>
</feature>
<feature type="domain" description="RecF/RecN/SMC N-terminal" evidence="14">
    <location>
        <begin position="114"/>
        <end position="1121"/>
    </location>
</feature>
<keyword evidence="6" id="KW-0227">DNA damage</keyword>
<keyword evidence="16" id="KW-1185">Reference proteome</keyword>
<keyword evidence="7" id="KW-0067">ATP-binding</keyword>
<dbReference type="GO" id="GO:0003697">
    <property type="term" value="F:single-stranded DNA binding"/>
    <property type="evidence" value="ECO:0007669"/>
    <property type="project" value="TreeGrafter"/>
</dbReference>
<dbReference type="InterPro" id="IPR027417">
    <property type="entry name" value="P-loop_NTPase"/>
</dbReference>
<evidence type="ECO:0000256" key="11">
    <source>
        <dbReference type="ARBA" id="ARBA00023242"/>
    </source>
</evidence>
<evidence type="ECO:0000256" key="5">
    <source>
        <dbReference type="ARBA" id="ARBA00022741"/>
    </source>
</evidence>
<dbReference type="Gene3D" id="3.40.50.300">
    <property type="entry name" value="P-loop containing nucleotide triphosphate hydrolases"/>
    <property type="match status" value="2"/>
</dbReference>
<accession>A0A9P5YHG7</accession>
<evidence type="ECO:0000313" key="16">
    <source>
        <dbReference type="Proteomes" id="UP000807353"/>
    </source>
</evidence>
<dbReference type="GO" id="GO:0005634">
    <property type="term" value="C:nucleus"/>
    <property type="evidence" value="ECO:0007669"/>
    <property type="project" value="UniProtKB-SubCell"/>
</dbReference>
<evidence type="ECO:0000256" key="1">
    <source>
        <dbReference type="ARBA" id="ARBA00004123"/>
    </source>
</evidence>
<feature type="coiled-coil region" evidence="12">
    <location>
        <begin position="376"/>
        <end position="522"/>
    </location>
</feature>
<organism evidence="15 16">
    <name type="scientific">Collybia nuda</name>
    <dbReference type="NCBI Taxonomy" id="64659"/>
    <lineage>
        <taxon>Eukaryota</taxon>
        <taxon>Fungi</taxon>
        <taxon>Dikarya</taxon>
        <taxon>Basidiomycota</taxon>
        <taxon>Agaricomycotina</taxon>
        <taxon>Agaricomycetes</taxon>
        <taxon>Agaricomycetidae</taxon>
        <taxon>Agaricales</taxon>
        <taxon>Tricholomatineae</taxon>
        <taxon>Clitocybaceae</taxon>
        <taxon>Collybia</taxon>
    </lineage>
</organism>
<evidence type="ECO:0000256" key="6">
    <source>
        <dbReference type="ARBA" id="ARBA00022763"/>
    </source>
</evidence>